<organism evidence="2">
    <name type="scientific">Amphora coffeiformis</name>
    <dbReference type="NCBI Taxonomy" id="265554"/>
    <lineage>
        <taxon>Eukaryota</taxon>
        <taxon>Sar</taxon>
        <taxon>Stramenopiles</taxon>
        <taxon>Ochrophyta</taxon>
        <taxon>Bacillariophyta</taxon>
        <taxon>Bacillariophyceae</taxon>
        <taxon>Bacillariophycidae</taxon>
        <taxon>Thalassiophysales</taxon>
        <taxon>Catenulaceae</taxon>
        <taxon>Amphora</taxon>
    </lineage>
</organism>
<sequence length="420" mass="45537">MSPQKLRERNWDGSSGQEATERIHAARRMVDTFQHAHASSQNCVLQNDGNHHPPTLPRSATNNTSGTHVASDLIATHANDTRASLLLPNIYGSGSSYSRTAVTTNHGMTSLFQQVGHPDLSRLLQLQQARLFGRLPPMGLVPQHPIDPGFASLLTQVGPSSANTAFLRPDTLQALREQSLLSMQLNNNESLLQRIGQTYRHNNVSFANSPNPPAGPFLAAAANTAAAGTMASTTAIGSGPRPGYQGGSDISGGSRGRRSLPVILAHPGDHLKLSAHQVFLRKQIEAFRAGKDETSTHTRGRNKPICIDQVGIRCRHCAHLPISRRQKGSTYFPSSLQGIYQASQNMSTTHMQCGLCDHMPNEIKNEFSRLLATKVSSSGAGRPYWAESAASLGLVDTEDGIRFVEDLPPKSKNKDRDRLT</sequence>
<gene>
    <name evidence="2" type="ORF">ACOF00016_LOCUS7567</name>
</gene>
<dbReference type="EMBL" id="HBIM01008932">
    <property type="protein sequence ID" value="CAE0410008.1"/>
    <property type="molecule type" value="Transcribed_RNA"/>
</dbReference>
<protein>
    <submittedName>
        <fullName evidence="2">Uncharacterized protein</fullName>
    </submittedName>
</protein>
<feature type="region of interest" description="Disordered" evidence="1">
    <location>
        <begin position="236"/>
        <end position="255"/>
    </location>
</feature>
<proteinExistence type="predicted"/>
<feature type="compositionally biased region" description="Gly residues" evidence="1">
    <location>
        <begin position="244"/>
        <end position="254"/>
    </location>
</feature>
<dbReference type="AlphaFoldDB" id="A0A7S3L346"/>
<evidence type="ECO:0000256" key="1">
    <source>
        <dbReference type="SAM" id="MobiDB-lite"/>
    </source>
</evidence>
<evidence type="ECO:0000313" key="2">
    <source>
        <dbReference type="EMBL" id="CAE0410008.1"/>
    </source>
</evidence>
<accession>A0A7S3L346</accession>
<name>A0A7S3L346_9STRA</name>
<feature type="region of interest" description="Disordered" evidence="1">
    <location>
        <begin position="44"/>
        <end position="66"/>
    </location>
</feature>
<reference evidence="2" key="1">
    <citation type="submission" date="2021-01" db="EMBL/GenBank/DDBJ databases">
        <authorList>
            <person name="Corre E."/>
            <person name="Pelletier E."/>
            <person name="Niang G."/>
            <person name="Scheremetjew M."/>
            <person name="Finn R."/>
            <person name="Kale V."/>
            <person name="Holt S."/>
            <person name="Cochrane G."/>
            <person name="Meng A."/>
            <person name="Brown T."/>
            <person name="Cohen L."/>
        </authorList>
    </citation>
    <scope>NUCLEOTIDE SEQUENCE</scope>
    <source>
        <strain evidence="2">CCMP127</strain>
    </source>
</reference>